<feature type="domain" description="Zinc knuckle CX2CX4HX4C" evidence="2">
    <location>
        <begin position="181"/>
        <end position="228"/>
    </location>
</feature>
<dbReference type="Gramene" id="BGIOSGA019395-TA">
    <property type="protein sequence ID" value="BGIOSGA019395-PA"/>
    <property type="gene ID" value="BGIOSGA019395"/>
</dbReference>
<evidence type="ECO:0000313" key="3">
    <source>
        <dbReference type="EMBL" id="EEC78750.1"/>
    </source>
</evidence>
<reference evidence="3 4" key="1">
    <citation type="journal article" date="2005" name="PLoS Biol.">
        <title>The genomes of Oryza sativa: a history of duplications.</title>
        <authorList>
            <person name="Yu J."/>
            <person name="Wang J."/>
            <person name="Lin W."/>
            <person name="Li S."/>
            <person name="Li H."/>
            <person name="Zhou J."/>
            <person name="Ni P."/>
            <person name="Dong W."/>
            <person name="Hu S."/>
            <person name="Zeng C."/>
            <person name="Zhang J."/>
            <person name="Zhang Y."/>
            <person name="Li R."/>
            <person name="Xu Z."/>
            <person name="Li S."/>
            <person name="Li X."/>
            <person name="Zheng H."/>
            <person name="Cong L."/>
            <person name="Lin L."/>
            <person name="Yin J."/>
            <person name="Geng J."/>
            <person name="Li G."/>
            <person name="Shi J."/>
            <person name="Liu J."/>
            <person name="Lv H."/>
            <person name="Li J."/>
            <person name="Wang J."/>
            <person name="Deng Y."/>
            <person name="Ran L."/>
            <person name="Shi X."/>
            <person name="Wang X."/>
            <person name="Wu Q."/>
            <person name="Li C."/>
            <person name="Ren X."/>
            <person name="Wang J."/>
            <person name="Wang X."/>
            <person name="Li D."/>
            <person name="Liu D."/>
            <person name="Zhang X."/>
            <person name="Ji Z."/>
            <person name="Zhao W."/>
            <person name="Sun Y."/>
            <person name="Zhang Z."/>
            <person name="Bao J."/>
            <person name="Han Y."/>
            <person name="Dong L."/>
            <person name="Ji J."/>
            <person name="Chen P."/>
            <person name="Wu S."/>
            <person name="Liu J."/>
            <person name="Xiao Y."/>
            <person name="Bu D."/>
            <person name="Tan J."/>
            <person name="Yang L."/>
            <person name="Ye C."/>
            <person name="Zhang J."/>
            <person name="Xu J."/>
            <person name="Zhou Y."/>
            <person name="Yu Y."/>
            <person name="Zhang B."/>
            <person name="Zhuang S."/>
            <person name="Wei H."/>
            <person name="Liu B."/>
            <person name="Lei M."/>
            <person name="Yu H."/>
            <person name="Li Y."/>
            <person name="Xu H."/>
            <person name="Wei S."/>
            <person name="He X."/>
            <person name="Fang L."/>
            <person name="Zhang Z."/>
            <person name="Zhang Y."/>
            <person name="Huang X."/>
            <person name="Su Z."/>
            <person name="Tong W."/>
            <person name="Li J."/>
            <person name="Tong Z."/>
            <person name="Li S."/>
            <person name="Ye J."/>
            <person name="Wang L."/>
            <person name="Fang L."/>
            <person name="Lei T."/>
            <person name="Chen C."/>
            <person name="Chen H."/>
            <person name="Xu Z."/>
            <person name="Li H."/>
            <person name="Huang H."/>
            <person name="Zhang F."/>
            <person name="Xu H."/>
            <person name="Li N."/>
            <person name="Zhao C."/>
            <person name="Li S."/>
            <person name="Dong L."/>
            <person name="Huang Y."/>
            <person name="Li L."/>
            <person name="Xi Y."/>
            <person name="Qi Q."/>
            <person name="Li W."/>
            <person name="Zhang B."/>
            <person name="Hu W."/>
            <person name="Zhang Y."/>
            <person name="Tian X."/>
            <person name="Jiao Y."/>
            <person name="Liang X."/>
            <person name="Jin J."/>
            <person name="Gao L."/>
            <person name="Zheng W."/>
            <person name="Hao B."/>
            <person name="Liu S."/>
            <person name="Wang W."/>
            <person name="Yuan L."/>
            <person name="Cao M."/>
            <person name="McDermott J."/>
            <person name="Samudrala R."/>
            <person name="Wang J."/>
            <person name="Wong G.K."/>
            <person name="Yang H."/>
        </authorList>
    </citation>
    <scope>NUCLEOTIDE SEQUENCE [LARGE SCALE GENOMIC DNA]</scope>
    <source>
        <strain evidence="4">cv. 93-11</strain>
    </source>
</reference>
<gene>
    <name evidence="3" type="ORF">OsI_18965</name>
</gene>
<dbReference type="STRING" id="39946.B8AZE3"/>
<accession>B8AZE3</accession>
<organism evidence="3 4">
    <name type="scientific">Oryza sativa subsp. indica</name>
    <name type="common">Rice</name>
    <dbReference type="NCBI Taxonomy" id="39946"/>
    <lineage>
        <taxon>Eukaryota</taxon>
        <taxon>Viridiplantae</taxon>
        <taxon>Streptophyta</taxon>
        <taxon>Embryophyta</taxon>
        <taxon>Tracheophyta</taxon>
        <taxon>Spermatophyta</taxon>
        <taxon>Magnoliopsida</taxon>
        <taxon>Liliopsida</taxon>
        <taxon>Poales</taxon>
        <taxon>Poaceae</taxon>
        <taxon>BOP clade</taxon>
        <taxon>Oryzoideae</taxon>
        <taxon>Oryzeae</taxon>
        <taxon>Oryzinae</taxon>
        <taxon>Oryza</taxon>
        <taxon>Oryza sativa</taxon>
    </lineage>
</organism>
<keyword evidence="4" id="KW-1185">Reference proteome</keyword>
<dbReference type="HOGENOM" id="CLU_535753_0_0_1"/>
<dbReference type="Pfam" id="PF14392">
    <property type="entry name" value="zf-CCHC_4"/>
    <property type="match status" value="1"/>
</dbReference>
<sequence>MASQRNPSSSLVPFQSGNDPPDPDPLPHIVASLQDLCLTPPKGATVQLKYSPEVAQLEANHNMLLKVGLLGWPDQSHPLGAAEKSFEQDLSWVWNKQPWSFGSDTFLMEWATADEKLKPLSAYTFKSIMVTVRFYGIPMALRTEDIARKVVAEIGEPSVANPILEENLKKDPKFMSVRVKMNVTNPVQAIVNLDIDNREPLRVFVHYERIHHICTFCGLMFHNSQACPIKQRIIIQQRADAQVQLNDRYGQWITQLSYLPPEAMKDLEKENKNSLVAKFRQHFANPSASTSASSHGGAPIVNVMRQVNSAQQTGLHALVGPSQVSQKSAQFATVEKDVEQAMIEDKLVQQQNIPQHLDGLPAAENATSQPSRVQLVHLAKAHSLNLDQPITASAAAKDKNTSSDVVEEGILRKEQIQEEKPKLEAEILAGIGDHKLSLDLKKSMFGTAMFLSLSLPMDLSFRMLIKLWGELSVDNCTRVTTPASGDGLELASLSSLGHLAPAHKAPKGP</sequence>
<evidence type="ECO:0000256" key="1">
    <source>
        <dbReference type="SAM" id="MobiDB-lite"/>
    </source>
</evidence>
<dbReference type="Proteomes" id="UP000007015">
    <property type="component" value="Chromosome 5"/>
</dbReference>
<dbReference type="InterPro" id="IPR025836">
    <property type="entry name" value="Zn_knuckle_CX2CX4HX4C"/>
</dbReference>
<feature type="compositionally biased region" description="Polar residues" evidence="1">
    <location>
        <begin position="1"/>
        <end position="18"/>
    </location>
</feature>
<name>B8AZE3_ORYSI</name>
<dbReference type="EMBL" id="CM000130">
    <property type="protein sequence ID" value="EEC78750.1"/>
    <property type="molecule type" value="Genomic_DNA"/>
</dbReference>
<dbReference type="PANTHER" id="PTHR31286">
    <property type="entry name" value="GLYCINE-RICH CELL WALL STRUCTURAL PROTEIN 1.8-LIKE"/>
    <property type="match status" value="1"/>
</dbReference>
<proteinExistence type="predicted"/>
<evidence type="ECO:0000259" key="2">
    <source>
        <dbReference type="Pfam" id="PF14392"/>
    </source>
</evidence>
<evidence type="ECO:0000313" key="4">
    <source>
        <dbReference type="Proteomes" id="UP000007015"/>
    </source>
</evidence>
<protein>
    <recommendedName>
        <fullName evidence="2">Zinc knuckle CX2CX4HX4C domain-containing protein</fullName>
    </recommendedName>
</protein>
<dbReference type="AlphaFoldDB" id="B8AZE3"/>
<dbReference type="PANTHER" id="PTHR31286:SF167">
    <property type="entry name" value="OS09G0268800 PROTEIN"/>
    <property type="match status" value="1"/>
</dbReference>
<dbReference type="InterPro" id="IPR040256">
    <property type="entry name" value="At4g02000-like"/>
</dbReference>
<feature type="region of interest" description="Disordered" evidence="1">
    <location>
        <begin position="1"/>
        <end position="27"/>
    </location>
</feature>